<dbReference type="Proteomes" id="UP001316087">
    <property type="component" value="Unassembled WGS sequence"/>
</dbReference>
<evidence type="ECO:0000313" key="1">
    <source>
        <dbReference type="EMBL" id="MCH7322104.1"/>
    </source>
</evidence>
<sequence length="195" mass="23671">MKIIELRILNLKILHTREKVMIVYTVQKLTTYKLMREQGYLTGNFKYAMCPEAYKWMMDQMEKRLPNYKSEVPPIWVWERRVNRNEQGLFKKGTKGVILKLDIPKENILWSPFEEWHSILNKGPITFDEMEFNEFDKRGYLLHEIKETWERLFDMDWLASRPKEWAGNFDDEWMQGVTPKITMDQIVKLERFIAK</sequence>
<name>A0ABS9UD86_9BACL</name>
<protein>
    <submittedName>
        <fullName evidence="1">DUF3841 domain-containing protein</fullName>
    </submittedName>
</protein>
<reference evidence="1 2" key="1">
    <citation type="submission" date="2022-03" db="EMBL/GenBank/DDBJ databases">
        <authorList>
            <person name="Jo J.-H."/>
            <person name="Im W.-T."/>
        </authorList>
    </citation>
    <scope>NUCLEOTIDE SEQUENCE [LARGE SCALE GENOMIC DNA]</scope>
    <source>
        <strain evidence="1 2">MA9</strain>
    </source>
</reference>
<evidence type="ECO:0000313" key="2">
    <source>
        <dbReference type="Proteomes" id="UP001316087"/>
    </source>
</evidence>
<gene>
    <name evidence="1" type="ORF">LZ480_09375</name>
</gene>
<keyword evidence="2" id="KW-1185">Reference proteome</keyword>
<dbReference type="RefSeq" id="WP_241369144.1">
    <property type="nucleotide sequence ID" value="NZ_JAKZFC010000002.1"/>
</dbReference>
<dbReference type="EMBL" id="JAKZFC010000002">
    <property type="protein sequence ID" value="MCH7322104.1"/>
    <property type="molecule type" value="Genomic_DNA"/>
</dbReference>
<dbReference type="InterPro" id="IPR024211">
    <property type="entry name" value="DUF3841"/>
</dbReference>
<comment type="caution">
    <text evidence="1">The sequence shown here is derived from an EMBL/GenBank/DDBJ whole genome shotgun (WGS) entry which is preliminary data.</text>
</comment>
<organism evidence="1 2">
    <name type="scientific">Solibacillus palustris</name>
    <dbReference type="NCBI Taxonomy" id="2908203"/>
    <lineage>
        <taxon>Bacteria</taxon>
        <taxon>Bacillati</taxon>
        <taxon>Bacillota</taxon>
        <taxon>Bacilli</taxon>
        <taxon>Bacillales</taxon>
        <taxon>Caryophanaceae</taxon>
        <taxon>Solibacillus</taxon>
    </lineage>
</organism>
<proteinExistence type="predicted"/>
<dbReference type="Pfam" id="PF12952">
    <property type="entry name" value="DUF3841"/>
    <property type="match status" value="1"/>
</dbReference>
<accession>A0ABS9UD86</accession>